<evidence type="ECO:0000313" key="2">
    <source>
        <dbReference type="EMBL" id="MBD8010583.1"/>
    </source>
</evidence>
<gene>
    <name evidence="2" type="ORF">H9629_14750</name>
</gene>
<feature type="signal peptide" evidence="1">
    <location>
        <begin position="1"/>
        <end position="18"/>
    </location>
</feature>
<evidence type="ECO:0000256" key="1">
    <source>
        <dbReference type="SAM" id="SignalP"/>
    </source>
</evidence>
<organism evidence="2 3">
    <name type="scientific">Acinetobacter pecorum</name>
    <dbReference type="NCBI Taxonomy" id="2762215"/>
    <lineage>
        <taxon>Bacteria</taxon>
        <taxon>Pseudomonadati</taxon>
        <taxon>Pseudomonadota</taxon>
        <taxon>Gammaproteobacteria</taxon>
        <taxon>Moraxellales</taxon>
        <taxon>Moraxellaceae</taxon>
        <taxon>Acinetobacter</taxon>
    </lineage>
</organism>
<sequence length="128" mass="14110">MKGIIAIGLLGLSSFAFAYQNPTKEGECFFVDGAKQSYACMILSGGDVGASYIDLQFNKQEYLIEQSVAVACGGKCVPHLGTIPEDVREAKKYFRNYKTKNIIANQAKGDWTCYKQNKGKLDVCYISN</sequence>
<evidence type="ECO:0000313" key="3">
    <source>
        <dbReference type="Proteomes" id="UP000621930"/>
    </source>
</evidence>
<dbReference type="EMBL" id="JACSPT010000030">
    <property type="protein sequence ID" value="MBD8010583.1"/>
    <property type="molecule type" value="Genomic_DNA"/>
</dbReference>
<keyword evidence="1" id="KW-0732">Signal</keyword>
<accession>A0ABR8W0Q1</accession>
<keyword evidence="3" id="KW-1185">Reference proteome</keyword>
<feature type="chain" id="PRO_5045169746" evidence="1">
    <location>
        <begin position="19"/>
        <end position="128"/>
    </location>
</feature>
<dbReference type="Proteomes" id="UP000621930">
    <property type="component" value="Unassembled WGS sequence"/>
</dbReference>
<name>A0ABR8W0Q1_9GAMM</name>
<proteinExistence type="predicted"/>
<reference evidence="2 3" key="1">
    <citation type="submission" date="2020-08" db="EMBL/GenBank/DDBJ databases">
        <title>A Genomic Blueprint of the Chicken Gut Microbiome.</title>
        <authorList>
            <person name="Gilroy R."/>
            <person name="Ravi A."/>
            <person name="Getino M."/>
            <person name="Pursley I."/>
            <person name="Horton D.L."/>
            <person name="Alikhan N.-F."/>
            <person name="Baker D."/>
            <person name="Gharbi K."/>
            <person name="Hall N."/>
            <person name="Watson M."/>
            <person name="Adriaenssens E.M."/>
            <person name="Foster-Nyarko E."/>
            <person name="Jarju S."/>
            <person name="Secka A."/>
            <person name="Antonio M."/>
            <person name="Oren A."/>
            <person name="Chaudhuri R."/>
            <person name="La Ragione R.M."/>
            <person name="Hildebrand F."/>
            <person name="Pallen M.J."/>
        </authorList>
    </citation>
    <scope>NUCLEOTIDE SEQUENCE [LARGE SCALE GENOMIC DNA]</scope>
    <source>
        <strain evidence="2 3">Sa1BUA6</strain>
    </source>
</reference>
<protein>
    <submittedName>
        <fullName evidence="2">Uncharacterized protein</fullName>
    </submittedName>
</protein>
<dbReference type="RefSeq" id="WP_064095454.1">
    <property type="nucleotide sequence ID" value="NZ_JACSPT010000030.1"/>
</dbReference>
<comment type="caution">
    <text evidence="2">The sequence shown here is derived from an EMBL/GenBank/DDBJ whole genome shotgun (WGS) entry which is preliminary data.</text>
</comment>